<feature type="region of interest" description="Disordered" evidence="1">
    <location>
        <begin position="72"/>
        <end position="99"/>
    </location>
</feature>
<name>A0A0E0ACT3_9ORYZ</name>
<organism evidence="2">
    <name type="scientific">Oryza glumipatula</name>
    <dbReference type="NCBI Taxonomy" id="40148"/>
    <lineage>
        <taxon>Eukaryota</taxon>
        <taxon>Viridiplantae</taxon>
        <taxon>Streptophyta</taxon>
        <taxon>Embryophyta</taxon>
        <taxon>Tracheophyta</taxon>
        <taxon>Spermatophyta</taxon>
        <taxon>Magnoliopsida</taxon>
        <taxon>Liliopsida</taxon>
        <taxon>Poales</taxon>
        <taxon>Poaceae</taxon>
        <taxon>BOP clade</taxon>
        <taxon>Oryzoideae</taxon>
        <taxon>Oryzeae</taxon>
        <taxon>Oryzinae</taxon>
        <taxon>Oryza</taxon>
    </lineage>
</organism>
<dbReference type="EnsemblPlants" id="OGLUM06G24820.1">
    <property type="protein sequence ID" value="OGLUM06G24820.1"/>
    <property type="gene ID" value="OGLUM06G24820"/>
</dbReference>
<reference evidence="2" key="2">
    <citation type="submission" date="2018-05" db="EMBL/GenBank/DDBJ databases">
        <title>OgluRS3 (Oryza glumaepatula Reference Sequence Version 3).</title>
        <authorList>
            <person name="Zhang J."/>
            <person name="Kudrna D."/>
            <person name="Lee S."/>
            <person name="Talag J."/>
            <person name="Welchert J."/>
            <person name="Wing R.A."/>
        </authorList>
    </citation>
    <scope>NUCLEOTIDE SEQUENCE [LARGE SCALE GENOMIC DNA]</scope>
</reference>
<dbReference type="Gramene" id="OGLUM06G24820.1">
    <property type="protein sequence ID" value="OGLUM06G24820.1"/>
    <property type="gene ID" value="OGLUM06G24820"/>
</dbReference>
<protein>
    <submittedName>
        <fullName evidence="2">Uncharacterized protein</fullName>
    </submittedName>
</protein>
<evidence type="ECO:0000313" key="2">
    <source>
        <dbReference type="EnsemblPlants" id="OGLUM06G24820.1"/>
    </source>
</evidence>
<reference evidence="2" key="1">
    <citation type="submission" date="2015-04" db="UniProtKB">
        <authorList>
            <consortium name="EnsemblPlants"/>
        </authorList>
    </citation>
    <scope>IDENTIFICATION</scope>
</reference>
<dbReference type="Proteomes" id="UP000026961">
    <property type="component" value="Chromosome 6"/>
</dbReference>
<keyword evidence="3" id="KW-1185">Reference proteome</keyword>
<evidence type="ECO:0000256" key="1">
    <source>
        <dbReference type="SAM" id="MobiDB-lite"/>
    </source>
</evidence>
<dbReference type="AlphaFoldDB" id="A0A0E0ACT3"/>
<dbReference type="HOGENOM" id="CLU_2324187_0_0_1"/>
<proteinExistence type="predicted"/>
<feature type="compositionally biased region" description="Polar residues" evidence="1">
    <location>
        <begin position="80"/>
        <end position="99"/>
    </location>
</feature>
<sequence>MAVRRRWGLGTVGWYCLVWHQCHGDGFGRRTLRPELIFDNFIDIYIASEGSFRPEIMSGFSPYTTSYGDMSSFGGGSSSVPNELRTSQTDDAPHVTQPT</sequence>
<evidence type="ECO:0000313" key="3">
    <source>
        <dbReference type="Proteomes" id="UP000026961"/>
    </source>
</evidence>
<accession>A0A0E0ACT3</accession>